<feature type="domain" description="C-type lysozyme inhibitor" evidence="6">
    <location>
        <begin position="49"/>
        <end position="101"/>
    </location>
</feature>
<dbReference type="Gene3D" id="2.40.128.200">
    <property type="match status" value="1"/>
</dbReference>
<protein>
    <recommendedName>
        <fullName evidence="6">C-type lysozyme inhibitor domain-containing protein</fullName>
    </recommendedName>
</protein>
<reference evidence="7" key="2">
    <citation type="submission" date="2020-09" db="EMBL/GenBank/DDBJ databases">
        <authorList>
            <person name="Sun Q."/>
            <person name="Ohkuma M."/>
        </authorList>
    </citation>
    <scope>NUCLEOTIDE SEQUENCE</scope>
    <source>
        <strain evidence="7">JCM 14371</strain>
    </source>
</reference>
<dbReference type="RefSeq" id="WP_188960825.1">
    <property type="nucleotide sequence ID" value="NZ_BMOE01000001.1"/>
</dbReference>
<gene>
    <name evidence="7" type="ORF">GCM10008939_07300</name>
</gene>
<dbReference type="InterPro" id="IPR018660">
    <property type="entry name" value="MliC"/>
</dbReference>
<keyword evidence="3" id="KW-0564">Palmitate</keyword>
<keyword evidence="2" id="KW-0472">Membrane</keyword>
<proteinExistence type="predicted"/>
<feature type="chain" id="PRO_5038056189" description="C-type lysozyme inhibitor domain-containing protein" evidence="5">
    <location>
        <begin position="29"/>
        <end position="122"/>
    </location>
</feature>
<evidence type="ECO:0000256" key="3">
    <source>
        <dbReference type="ARBA" id="ARBA00023139"/>
    </source>
</evidence>
<dbReference type="Proteomes" id="UP000635726">
    <property type="component" value="Unassembled WGS sequence"/>
</dbReference>
<evidence type="ECO:0000313" key="8">
    <source>
        <dbReference type="Proteomes" id="UP000635726"/>
    </source>
</evidence>
<dbReference type="EMBL" id="BMOE01000001">
    <property type="protein sequence ID" value="GGJ65827.1"/>
    <property type="molecule type" value="Genomic_DNA"/>
</dbReference>
<dbReference type="InterPro" id="IPR036328">
    <property type="entry name" value="MliC_sf"/>
</dbReference>
<dbReference type="Pfam" id="PF09864">
    <property type="entry name" value="MliC"/>
    <property type="match status" value="1"/>
</dbReference>
<evidence type="ECO:0000313" key="7">
    <source>
        <dbReference type="EMBL" id="GGJ65827.1"/>
    </source>
</evidence>
<organism evidence="7 8">
    <name type="scientific">Deinococcus aquiradiocola</name>
    <dbReference type="NCBI Taxonomy" id="393059"/>
    <lineage>
        <taxon>Bacteria</taxon>
        <taxon>Thermotogati</taxon>
        <taxon>Deinococcota</taxon>
        <taxon>Deinococci</taxon>
        <taxon>Deinococcales</taxon>
        <taxon>Deinococcaceae</taxon>
        <taxon>Deinococcus</taxon>
    </lineage>
</organism>
<dbReference type="SUPFAM" id="SSF141488">
    <property type="entry name" value="YdhA-like"/>
    <property type="match status" value="1"/>
</dbReference>
<evidence type="ECO:0000259" key="6">
    <source>
        <dbReference type="Pfam" id="PF09864"/>
    </source>
</evidence>
<comment type="caution">
    <text evidence="7">The sequence shown here is derived from an EMBL/GenBank/DDBJ whole genome shotgun (WGS) entry which is preliminary data.</text>
</comment>
<sequence length="122" mass="12852">MLRPLSARPLSLSVLAALSLTGTASVGASGGPAAMTPDQSRQVIAQSDYRCRGGIRVHVTQMPGTARVDFAGRSQTLDLTPGANGVSYSNDRFTWFSRGRTSYMRDARSGTLALTDCVATGQ</sequence>
<name>A0A917UL51_9DEIO</name>
<evidence type="ECO:0000256" key="5">
    <source>
        <dbReference type="SAM" id="SignalP"/>
    </source>
</evidence>
<evidence type="ECO:0000256" key="4">
    <source>
        <dbReference type="ARBA" id="ARBA00023288"/>
    </source>
</evidence>
<evidence type="ECO:0000256" key="2">
    <source>
        <dbReference type="ARBA" id="ARBA00023136"/>
    </source>
</evidence>
<evidence type="ECO:0000256" key="1">
    <source>
        <dbReference type="ARBA" id="ARBA00022729"/>
    </source>
</evidence>
<accession>A0A917UL51</accession>
<feature type="signal peptide" evidence="5">
    <location>
        <begin position="1"/>
        <end position="28"/>
    </location>
</feature>
<reference evidence="7" key="1">
    <citation type="journal article" date="2014" name="Int. J. Syst. Evol. Microbiol.">
        <title>Complete genome sequence of Corynebacterium casei LMG S-19264T (=DSM 44701T), isolated from a smear-ripened cheese.</title>
        <authorList>
            <consortium name="US DOE Joint Genome Institute (JGI-PGF)"/>
            <person name="Walter F."/>
            <person name="Albersmeier A."/>
            <person name="Kalinowski J."/>
            <person name="Ruckert C."/>
        </authorList>
    </citation>
    <scope>NUCLEOTIDE SEQUENCE</scope>
    <source>
        <strain evidence="7">JCM 14371</strain>
    </source>
</reference>
<keyword evidence="8" id="KW-1185">Reference proteome</keyword>
<dbReference type="AlphaFoldDB" id="A0A917UL51"/>
<keyword evidence="4" id="KW-0449">Lipoprotein</keyword>
<keyword evidence="1 5" id="KW-0732">Signal</keyword>